<keyword evidence="2" id="KW-1185">Reference proteome</keyword>
<name>A0ACB8THL2_9AGAM</name>
<protein>
    <submittedName>
        <fullName evidence="1">Uncharacterized protein</fullName>
    </submittedName>
</protein>
<reference evidence="1" key="1">
    <citation type="submission" date="2021-03" db="EMBL/GenBank/DDBJ databases">
        <authorList>
            <consortium name="DOE Joint Genome Institute"/>
            <person name="Ahrendt S."/>
            <person name="Looney B.P."/>
            <person name="Miyauchi S."/>
            <person name="Morin E."/>
            <person name="Drula E."/>
            <person name="Courty P.E."/>
            <person name="Chicoki N."/>
            <person name="Fauchery L."/>
            <person name="Kohler A."/>
            <person name="Kuo A."/>
            <person name="Labutti K."/>
            <person name="Pangilinan J."/>
            <person name="Lipzen A."/>
            <person name="Riley R."/>
            <person name="Andreopoulos W."/>
            <person name="He G."/>
            <person name="Johnson J."/>
            <person name="Barry K.W."/>
            <person name="Grigoriev I.V."/>
            <person name="Nagy L."/>
            <person name="Hibbett D."/>
            <person name="Henrissat B."/>
            <person name="Matheny P.B."/>
            <person name="Labbe J."/>
            <person name="Martin F."/>
        </authorList>
    </citation>
    <scope>NUCLEOTIDE SEQUENCE</scope>
    <source>
        <strain evidence="1">HHB10654</strain>
    </source>
</reference>
<sequence>MQETAAMPVLEMPMHLGVATLVLMAPLQLFLETALGKDLDLHNPPLTETVVGLVMMGRAGARPTPPPATLEATVGGTMEILPPAMILHLLVATLHLPAEIQLHLVEIPHPLVATPHPLVTIHHPLTAIPHPLVTVQPLLAEIPLPLEMTLEMTPTLPTPQTIALALVLPAVILAATVLGEILEPMIPATAVRTRRDPTAVVKTRPTAAKAILIPQEMTMVPATCSVETAIMTLAFLGTGTRRILTLLWATYSGSAGNAAGGSVAGSSGLVNIMSNNAGDGGMANSGDAMRRDTDTHTGPGGDASGGSVYTADDDDDPTEFSQFRRTVQQFRRAEAYSGSGGKAPGGSVNSQPALINLISSDGGRAKSGSVRGRVERRGNAYSGPGGNAAGGSVYGGSDVSDFNDSNAGDRERSSFSRAHGRDMKRDSAYSGSGGNATGGSVFSGLGHGGLDLISLLSNNAGDGGDAKSGNAVSRRAFVERDSYSGMGGNASGGSAHGVSGLVNVLFGNAGNGGHATSGSVHSRDFQFKRGTAYSGAGGNATGGDVEGGGGMLTVGSGSAGDGGDATSGNAIAHGGSSTAYSGAGGQASGGSIKTGYRHRLLGSGAASVGSGNAGDGGEAGSGDSSS</sequence>
<comment type="caution">
    <text evidence="1">The sequence shown here is derived from an EMBL/GenBank/DDBJ whole genome shotgun (WGS) entry which is preliminary data.</text>
</comment>
<gene>
    <name evidence="1" type="ORF">BV25DRAFT_887017</name>
</gene>
<dbReference type="Proteomes" id="UP000814140">
    <property type="component" value="Unassembled WGS sequence"/>
</dbReference>
<accession>A0ACB8THL2</accession>
<proteinExistence type="predicted"/>
<organism evidence="1 2">
    <name type="scientific">Artomyces pyxidatus</name>
    <dbReference type="NCBI Taxonomy" id="48021"/>
    <lineage>
        <taxon>Eukaryota</taxon>
        <taxon>Fungi</taxon>
        <taxon>Dikarya</taxon>
        <taxon>Basidiomycota</taxon>
        <taxon>Agaricomycotina</taxon>
        <taxon>Agaricomycetes</taxon>
        <taxon>Russulales</taxon>
        <taxon>Auriscalpiaceae</taxon>
        <taxon>Artomyces</taxon>
    </lineage>
</organism>
<reference evidence="1" key="2">
    <citation type="journal article" date="2022" name="New Phytol.">
        <title>Evolutionary transition to the ectomycorrhizal habit in the genomes of a hyperdiverse lineage of mushroom-forming fungi.</title>
        <authorList>
            <person name="Looney B."/>
            <person name="Miyauchi S."/>
            <person name="Morin E."/>
            <person name="Drula E."/>
            <person name="Courty P.E."/>
            <person name="Kohler A."/>
            <person name="Kuo A."/>
            <person name="LaButti K."/>
            <person name="Pangilinan J."/>
            <person name="Lipzen A."/>
            <person name="Riley R."/>
            <person name="Andreopoulos W."/>
            <person name="He G."/>
            <person name="Johnson J."/>
            <person name="Nolan M."/>
            <person name="Tritt A."/>
            <person name="Barry K.W."/>
            <person name="Grigoriev I.V."/>
            <person name="Nagy L.G."/>
            <person name="Hibbett D."/>
            <person name="Henrissat B."/>
            <person name="Matheny P.B."/>
            <person name="Labbe J."/>
            <person name="Martin F.M."/>
        </authorList>
    </citation>
    <scope>NUCLEOTIDE SEQUENCE</scope>
    <source>
        <strain evidence="1">HHB10654</strain>
    </source>
</reference>
<dbReference type="EMBL" id="MU277189">
    <property type="protein sequence ID" value="KAI0067899.1"/>
    <property type="molecule type" value="Genomic_DNA"/>
</dbReference>
<evidence type="ECO:0000313" key="2">
    <source>
        <dbReference type="Proteomes" id="UP000814140"/>
    </source>
</evidence>
<evidence type="ECO:0000313" key="1">
    <source>
        <dbReference type="EMBL" id="KAI0067899.1"/>
    </source>
</evidence>